<evidence type="ECO:0000256" key="11">
    <source>
        <dbReference type="ARBA" id="ARBA00022840"/>
    </source>
</evidence>
<feature type="active site" description="Proton acceptor" evidence="16">
    <location>
        <position position="109"/>
    </location>
</feature>
<evidence type="ECO:0000256" key="3">
    <source>
        <dbReference type="ARBA" id="ARBA00004496"/>
    </source>
</evidence>
<dbReference type="PATRIC" id="fig|1276229.3.peg.613"/>
<dbReference type="PANTHER" id="PTHR34265">
    <property type="entry name" value="TYPE III PANTOTHENATE KINASE"/>
    <property type="match status" value="1"/>
</dbReference>
<keyword evidence="8 16" id="KW-0808">Transferase</keyword>
<dbReference type="STRING" id="1276229.SSYRP_v1c06180"/>
<dbReference type="HAMAP" id="MF_01274">
    <property type="entry name" value="Pantothen_kinase_3"/>
    <property type="match status" value="1"/>
</dbReference>
<feature type="binding site" evidence="16">
    <location>
        <position position="185"/>
    </location>
    <ligand>
        <name>substrate</name>
    </ligand>
</feature>
<keyword evidence="12 16" id="KW-0630">Potassium</keyword>
<feature type="binding site" evidence="16">
    <location>
        <position position="133"/>
    </location>
    <ligand>
        <name>ATP</name>
        <dbReference type="ChEBI" id="CHEBI:30616"/>
    </ligand>
</feature>
<comment type="subcellular location">
    <subcellularLocation>
        <location evidence="3 16">Cytoplasm</location>
    </subcellularLocation>
</comment>
<sequence length="256" mass="28820">MELLVDIGNTAIKFALSDNKKLIPFLIIPSQNILTEKYLFDKLEMAILAIGKSLKDFHLLCLSSVRPMWDNLFRQLAQDMQWSFYQVKVNLTVPENFLAVPNPRNVGADILVGAYAAVQNYQKDNCIIVNMGTATTITLVKQKQLIGTIIMPGLETSAIALFNNAQLLQEFEYTLEKDKYIGQNTKEAINLGLVNGHGYAVKSLVEQIQQQIPDLTVILTGGNSRYFQTFFSTYHRDETLIFKGLLALLVDNKVIK</sequence>
<reference evidence="17 18" key="1">
    <citation type="journal article" date="2013" name="Genome Biol. Evol.">
        <title>Complete genomes of two dipteran-associated spiroplasmas provided insights into the origin, dynamics, and impacts of viral invasion in spiroplasma.</title>
        <authorList>
            <person name="Ku C."/>
            <person name="Lo W.S."/>
            <person name="Chen L.L."/>
            <person name="Kuo C.H."/>
        </authorList>
    </citation>
    <scope>NUCLEOTIDE SEQUENCE [LARGE SCALE GENOMIC DNA]</scope>
    <source>
        <strain evidence="17">EA-1</strain>
    </source>
</reference>
<evidence type="ECO:0000256" key="1">
    <source>
        <dbReference type="ARBA" id="ARBA00001206"/>
    </source>
</evidence>
<comment type="subunit">
    <text evidence="5 16">Homodimer.</text>
</comment>
<proteinExistence type="inferred from homology"/>
<keyword evidence="13 16" id="KW-0173">Coenzyme A biosynthesis</keyword>
<evidence type="ECO:0000313" key="17">
    <source>
        <dbReference type="EMBL" id="AGM26208.1"/>
    </source>
</evidence>
<comment type="cofactor">
    <cofactor evidence="2">
        <name>K(+)</name>
        <dbReference type="ChEBI" id="CHEBI:29103"/>
    </cofactor>
</comment>
<evidence type="ECO:0000256" key="6">
    <source>
        <dbReference type="ARBA" id="ARBA00012102"/>
    </source>
</evidence>
<evidence type="ECO:0000256" key="13">
    <source>
        <dbReference type="ARBA" id="ARBA00022993"/>
    </source>
</evidence>
<dbReference type="eggNOG" id="COG1521">
    <property type="taxonomic scope" value="Bacteria"/>
</dbReference>
<organism evidence="17 18">
    <name type="scientific">Spiroplasma syrphidicola EA-1</name>
    <dbReference type="NCBI Taxonomy" id="1276229"/>
    <lineage>
        <taxon>Bacteria</taxon>
        <taxon>Bacillati</taxon>
        <taxon>Mycoplasmatota</taxon>
        <taxon>Mollicutes</taxon>
        <taxon>Entomoplasmatales</taxon>
        <taxon>Spiroplasmataceae</taxon>
        <taxon>Spiroplasma</taxon>
    </lineage>
</organism>
<dbReference type="GO" id="GO:0005737">
    <property type="term" value="C:cytoplasm"/>
    <property type="evidence" value="ECO:0007669"/>
    <property type="project" value="UniProtKB-SubCell"/>
</dbReference>
<evidence type="ECO:0000256" key="8">
    <source>
        <dbReference type="ARBA" id="ARBA00022679"/>
    </source>
</evidence>
<dbReference type="RefSeq" id="WP_016340854.1">
    <property type="nucleotide sequence ID" value="NC_021284.1"/>
</dbReference>
<protein>
    <recommendedName>
        <fullName evidence="15 16">Type III pantothenate kinase</fullName>
        <ecNumber evidence="6 16">2.7.1.33</ecNumber>
    </recommendedName>
    <alternativeName>
        <fullName evidence="16">PanK-III</fullName>
    </alternativeName>
    <alternativeName>
        <fullName evidence="16">Pantothenic acid kinase</fullName>
    </alternativeName>
</protein>
<dbReference type="GO" id="GO:0004594">
    <property type="term" value="F:pantothenate kinase activity"/>
    <property type="evidence" value="ECO:0007669"/>
    <property type="project" value="UniProtKB-UniRule"/>
</dbReference>
<evidence type="ECO:0000256" key="16">
    <source>
        <dbReference type="HAMAP-Rule" id="MF_01274"/>
    </source>
</evidence>
<dbReference type="EC" id="2.7.1.33" evidence="6 16"/>
<dbReference type="GO" id="GO:0005524">
    <property type="term" value="F:ATP binding"/>
    <property type="evidence" value="ECO:0007669"/>
    <property type="project" value="UniProtKB-UniRule"/>
</dbReference>
<keyword evidence="18" id="KW-1185">Reference proteome</keyword>
<dbReference type="EMBL" id="CP005078">
    <property type="protein sequence ID" value="AGM26208.1"/>
    <property type="molecule type" value="Genomic_DNA"/>
</dbReference>
<dbReference type="PANTHER" id="PTHR34265:SF1">
    <property type="entry name" value="TYPE III PANTOTHENATE KINASE"/>
    <property type="match status" value="1"/>
</dbReference>
<evidence type="ECO:0000256" key="9">
    <source>
        <dbReference type="ARBA" id="ARBA00022741"/>
    </source>
</evidence>
<comment type="catalytic activity">
    <reaction evidence="1 16">
        <text>(R)-pantothenate + ATP = (R)-4'-phosphopantothenate + ADP + H(+)</text>
        <dbReference type="Rhea" id="RHEA:16373"/>
        <dbReference type="ChEBI" id="CHEBI:10986"/>
        <dbReference type="ChEBI" id="CHEBI:15378"/>
        <dbReference type="ChEBI" id="CHEBI:29032"/>
        <dbReference type="ChEBI" id="CHEBI:30616"/>
        <dbReference type="ChEBI" id="CHEBI:456216"/>
        <dbReference type="EC" id="2.7.1.33"/>
    </reaction>
</comment>
<comment type="function">
    <text evidence="16">Catalyzes the phosphorylation of pantothenate (Pan), the first step in CoA biosynthesis.</text>
</comment>
<comment type="pathway">
    <text evidence="4 16">Cofactor biosynthesis; coenzyme A biosynthesis; CoA from (R)-pantothenate: step 1/5.</text>
</comment>
<evidence type="ECO:0000313" key="18">
    <source>
        <dbReference type="Proteomes" id="UP000013963"/>
    </source>
</evidence>
<feature type="binding site" evidence="16">
    <location>
        <begin position="6"/>
        <end position="13"/>
    </location>
    <ligand>
        <name>ATP</name>
        <dbReference type="ChEBI" id="CHEBI:30616"/>
    </ligand>
</feature>
<keyword evidence="11 16" id="KW-0067">ATP-binding</keyword>
<dbReference type="HOGENOM" id="CLU_066627_1_1_14"/>
<accession>R4U6H7</accession>
<name>R4U6H7_9MOLU</name>
<dbReference type="CDD" id="cd24015">
    <property type="entry name" value="ASKHA_NBD_PanK-III"/>
    <property type="match status" value="1"/>
</dbReference>
<dbReference type="InterPro" id="IPR043129">
    <property type="entry name" value="ATPase_NBD"/>
</dbReference>
<comment type="cofactor">
    <cofactor evidence="16">
        <name>NH4(+)</name>
        <dbReference type="ChEBI" id="CHEBI:28938"/>
    </cofactor>
    <cofactor evidence="16">
        <name>K(+)</name>
        <dbReference type="ChEBI" id="CHEBI:29103"/>
    </cofactor>
    <text evidence="16">A monovalent cation. Ammonium or potassium.</text>
</comment>
<evidence type="ECO:0000256" key="12">
    <source>
        <dbReference type="ARBA" id="ARBA00022958"/>
    </source>
</evidence>
<keyword evidence="10 16" id="KW-0418">Kinase</keyword>
<dbReference type="Proteomes" id="UP000013963">
    <property type="component" value="Chromosome"/>
</dbReference>
<comment type="similarity">
    <text evidence="14 16">Belongs to the type III pantothenate kinase family.</text>
</comment>
<dbReference type="NCBIfam" id="TIGR00671">
    <property type="entry name" value="baf"/>
    <property type="match status" value="1"/>
</dbReference>
<evidence type="ECO:0000256" key="15">
    <source>
        <dbReference type="ARBA" id="ARBA00040883"/>
    </source>
</evidence>
<evidence type="ECO:0000256" key="7">
    <source>
        <dbReference type="ARBA" id="ARBA00022490"/>
    </source>
</evidence>
<evidence type="ECO:0000256" key="14">
    <source>
        <dbReference type="ARBA" id="ARBA00038036"/>
    </source>
</evidence>
<comment type="caution">
    <text evidence="16">Lacks conserved residue(s) required for the propagation of feature annotation.</text>
</comment>
<evidence type="ECO:0000256" key="10">
    <source>
        <dbReference type="ARBA" id="ARBA00022777"/>
    </source>
</evidence>
<keyword evidence="9 16" id="KW-0547">Nucleotide-binding</keyword>
<dbReference type="SUPFAM" id="SSF53067">
    <property type="entry name" value="Actin-like ATPase domain"/>
    <property type="match status" value="2"/>
</dbReference>
<dbReference type="InterPro" id="IPR004619">
    <property type="entry name" value="Type_III_PanK"/>
</dbReference>
<dbReference type="GO" id="GO:0015937">
    <property type="term" value="P:coenzyme A biosynthetic process"/>
    <property type="evidence" value="ECO:0007669"/>
    <property type="project" value="UniProtKB-UniRule"/>
</dbReference>
<keyword evidence="7 16" id="KW-0963">Cytoplasm</keyword>
<dbReference type="OrthoDB" id="9804707at2"/>
<evidence type="ECO:0000256" key="5">
    <source>
        <dbReference type="ARBA" id="ARBA00011738"/>
    </source>
</evidence>
<evidence type="ECO:0000256" key="2">
    <source>
        <dbReference type="ARBA" id="ARBA00001958"/>
    </source>
</evidence>
<dbReference type="Gene3D" id="3.30.420.40">
    <property type="match status" value="2"/>
</dbReference>
<feature type="binding site" evidence="16">
    <location>
        <begin position="107"/>
        <end position="110"/>
    </location>
    <ligand>
        <name>substrate</name>
    </ligand>
</feature>
<dbReference type="KEGG" id="ssyr:SSYRP_v1c06180"/>
<gene>
    <name evidence="16" type="primary">coaX</name>
    <name evidence="17" type="ORF">SSYRP_v1c06180</name>
</gene>
<dbReference type="UniPathway" id="UPA00241">
    <property type="reaction ID" value="UER00352"/>
</dbReference>
<dbReference type="AlphaFoldDB" id="R4U6H7"/>
<evidence type="ECO:0000256" key="4">
    <source>
        <dbReference type="ARBA" id="ARBA00005225"/>
    </source>
</evidence>
<dbReference type="Pfam" id="PF03309">
    <property type="entry name" value="Pan_kinase"/>
    <property type="match status" value="1"/>
</dbReference>